<dbReference type="InterPro" id="IPR029069">
    <property type="entry name" value="HotDog_dom_sf"/>
</dbReference>
<feature type="non-terminal residue" evidence="4">
    <location>
        <position position="218"/>
    </location>
</feature>
<dbReference type="InterPro" id="IPR040170">
    <property type="entry name" value="Cytosol_ACT"/>
</dbReference>
<evidence type="ECO:0000259" key="3">
    <source>
        <dbReference type="PROSITE" id="PS51770"/>
    </source>
</evidence>
<dbReference type="CDD" id="cd03442">
    <property type="entry name" value="BFIT_BACH"/>
    <property type="match status" value="1"/>
</dbReference>
<dbReference type="SUPFAM" id="SSF54637">
    <property type="entry name" value="Thioesterase/thiol ester dehydrase-isomerase"/>
    <property type="match status" value="1"/>
</dbReference>
<reference evidence="4 5" key="1">
    <citation type="journal article" date="2021" name="Sci. Rep.">
        <title>Genome sequencing of the multicellular alga Astrephomene provides insights into convergent evolution of germ-soma differentiation.</title>
        <authorList>
            <person name="Yamashita S."/>
            <person name="Yamamoto K."/>
            <person name="Matsuzaki R."/>
            <person name="Suzuki S."/>
            <person name="Yamaguchi H."/>
            <person name="Hirooka S."/>
            <person name="Minakuchi Y."/>
            <person name="Miyagishima S."/>
            <person name="Kawachi M."/>
            <person name="Toyoda A."/>
            <person name="Nozaki H."/>
        </authorList>
    </citation>
    <scope>NUCLEOTIDE SEQUENCE [LARGE SCALE GENOMIC DNA]</scope>
    <source>
        <strain evidence="4 5">NIES-4017</strain>
    </source>
</reference>
<dbReference type="AlphaFoldDB" id="A0AAD3DKB8"/>
<feature type="compositionally biased region" description="Low complexity" evidence="2">
    <location>
        <begin position="107"/>
        <end position="116"/>
    </location>
</feature>
<evidence type="ECO:0000313" key="4">
    <source>
        <dbReference type="EMBL" id="GFR42012.1"/>
    </source>
</evidence>
<organism evidence="4 5">
    <name type="scientific">Astrephomene gubernaculifera</name>
    <dbReference type="NCBI Taxonomy" id="47775"/>
    <lineage>
        <taxon>Eukaryota</taxon>
        <taxon>Viridiplantae</taxon>
        <taxon>Chlorophyta</taxon>
        <taxon>core chlorophytes</taxon>
        <taxon>Chlorophyceae</taxon>
        <taxon>CS clade</taxon>
        <taxon>Chlamydomonadales</taxon>
        <taxon>Astrephomenaceae</taxon>
        <taxon>Astrephomene</taxon>
    </lineage>
</organism>
<keyword evidence="1" id="KW-0378">Hydrolase</keyword>
<feature type="non-terminal residue" evidence="4">
    <location>
        <position position="1"/>
    </location>
</feature>
<dbReference type="Proteomes" id="UP001054857">
    <property type="component" value="Unassembled WGS sequence"/>
</dbReference>
<dbReference type="GO" id="GO:0006637">
    <property type="term" value="P:acyl-CoA metabolic process"/>
    <property type="evidence" value="ECO:0007669"/>
    <property type="project" value="TreeGrafter"/>
</dbReference>
<keyword evidence="5" id="KW-1185">Reference proteome</keyword>
<evidence type="ECO:0000256" key="2">
    <source>
        <dbReference type="SAM" id="MobiDB-lite"/>
    </source>
</evidence>
<proteinExistence type="predicted"/>
<accession>A0AAD3DKB8</accession>
<dbReference type="InterPro" id="IPR006683">
    <property type="entry name" value="Thioestr_dom"/>
</dbReference>
<feature type="domain" description="HotDog ACOT-type" evidence="3">
    <location>
        <begin position="1"/>
        <end position="61"/>
    </location>
</feature>
<dbReference type="EMBL" id="BMAR01000002">
    <property type="protein sequence ID" value="GFR42012.1"/>
    <property type="molecule type" value="Genomic_DNA"/>
</dbReference>
<sequence length="218" mass="22794">DAVHFLRPCRLGCVVIIAAMVSRTFTTSLEVSVVVESEDMRTGVRHHCCSAHLTFVVRPRNGATVTSIAASTTATTAAGRSALPPAPVTTSASGDPAPESAGVTVASSSSGSSSSGRPLIPRVYPTTPEHQAMWEGAEVRRQQRLERRTRVRRSPELQAAERVCRLQPITHREGGAILPHAVTLSRPPAGAAVAFPAAVITAKPPNGPPIAAAESNTT</sequence>
<comment type="caution">
    <text evidence="4">The sequence shown here is derived from an EMBL/GenBank/DDBJ whole genome shotgun (WGS) entry which is preliminary data.</text>
</comment>
<dbReference type="InterPro" id="IPR033120">
    <property type="entry name" value="HOTDOG_ACOT"/>
</dbReference>
<feature type="region of interest" description="Disordered" evidence="2">
    <location>
        <begin position="75"/>
        <end position="119"/>
    </location>
</feature>
<name>A0AAD3DKB8_9CHLO</name>
<dbReference type="Gene3D" id="3.10.129.10">
    <property type="entry name" value="Hotdog Thioesterase"/>
    <property type="match status" value="1"/>
</dbReference>
<dbReference type="Pfam" id="PF03061">
    <property type="entry name" value="4HBT"/>
    <property type="match status" value="1"/>
</dbReference>
<evidence type="ECO:0000313" key="5">
    <source>
        <dbReference type="Proteomes" id="UP001054857"/>
    </source>
</evidence>
<protein>
    <recommendedName>
        <fullName evidence="3">HotDog ACOT-type domain-containing protein</fullName>
    </recommendedName>
</protein>
<dbReference type="PROSITE" id="PS51770">
    <property type="entry name" value="HOTDOG_ACOT"/>
    <property type="match status" value="1"/>
</dbReference>
<dbReference type="GO" id="GO:0005829">
    <property type="term" value="C:cytosol"/>
    <property type="evidence" value="ECO:0007669"/>
    <property type="project" value="TreeGrafter"/>
</dbReference>
<dbReference type="PANTHER" id="PTHR11049">
    <property type="entry name" value="ACYL COENZYME A THIOESTER HYDROLASE"/>
    <property type="match status" value="1"/>
</dbReference>
<gene>
    <name evidence="4" type="ORF">Agub_g2796</name>
</gene>
<evidence type="ECO:0000256" key="1">
    <source>
        <dbReference type="ARBA" id="ARBA00022801"/>
    </source>
</evidence>
<dbReference type="PANTHER" id="PTHR11049:SF16">
    <property type="entry name" value="PROTEIN VDLD"/>
    <property type="match status" value="1"/>
</dbReference>
<dbReference type="GO" id="GO:0052816">
    <property type="term" value="F:long-chain fatty acyl-CoA hydrolase activity"/>
    <property type="evidence" value="ECO:0007669"/>
    <property type="project" value="TreeGrafter"/>
</dbReference>